<keyword evidence="1 2" id="KW-0732">Signal</keyword>
<dbReference type="Gene3D" id="1.10.1130.10">
    <property type="entry name" value="Flavocytochrome C3, Chain A"/>
    <property type="match status" value="1"/>
</dbReference>
<feature type="domain" description="Cytochrome c-552/4" evidence="3">
    <location>
        <begin position="105"/>
        <end position="143"/>
    </location>
</feature>
<evidence type="ECO:0000313" key="5">
    <source>
        <dbReference type="Proteomes" id="UP000011885"/>
    </source>
</evidence>
<gene>
    <name evidence="4" type="ORF">RSSM_02691</name>
</gene>
<protein>
    <recommendedName>
        <fullName evidence="3">Cytochrome c-552/4 domain-containing protein</fullName>
    </recommendedName>
</protein>
<dbReference type="EMBL" id="ANOH01000189">
    <property type="protein sequence ID" value="EMI55859.1"/>
    <property type="molecule type" value="Genomic_DNA"/>
</dbReference>
<evidence type="ECO:0000256" key="2">
    <source>
        <dbReference type="SAM" id="SignalP"/>
    </source>
</evidence>
<dbReference type="Proteomes" id="UP000011885">
    <property type="component" value="Unassembled WGS sequence"/>
</dbReference>
<evidence type="ECO:0000259" key="3">
    <source>
        <dbReference type="Pfam" id="PF13435"/>
    </source>
</evidence>
<comment type="caution">
    <text evidence="4">The sequence shown here is derived from an EMBL/GenBank/DDBJ whole genome shotgun (WGS) entry which is preliminary data.</text>
</comment>
<dbReference type="Pfam" id="PF13435">
    <property type="entry name" value="Cytochrome_C554"/>
    <property type="match status" value="1"/>
</dbReference>
<proteinExistence type="predicted"/>
<feature type="signal peptide" evidence="2">
    <location>
        <begin position="1"/>
        <end position="20"/>
    </location>
</feature>
<feature type="chain" id="PRO_5004073179" description="Cytochrome c-552/4 domain-containing protein" evidence="2">
    <location>
        <begin position="21"/>
        <end position="471"/>
    </location>
</feature>
<dbReference type="PANTHER" id="PTHR35038:SF8">
    <property type="entry name" value="C-TYPE POLYHEME CYTOCHROME OMCC"/>
    <property type="match status" value="1"/>
</dbReference>
<sequence>MRLLFILTVVTLLANPFAFYGQINEQKANAQEIDAFHRSESCATSTCHGGTNRNAPAWTHSFSTHRSIDPHATSGLLLLDGDSRRIVARLAPSAKDSEVAFHNVLRERCISCHATVSPKECEPSGQIPAEILGRGVTCASCHGEANGWVDQHYLRSWSTRPNREKTGFRETARLLDRAQTCVRCHVGSRTDDGLIRDVNHDLIAAGHPALRFDMLVYHRNLPKHWDREKRSERELAESAVRVRKVGRAVSFAAAAALSSERAADHLQRPRSVPWPELADYDCFACHQSLTMASYQLPSSDLIRSPLHISDGLPVWNAWHSISQLDFRDSSVYLKDLSPHRSDPRRFLVAGRKVAEHFSNLATRTAAEPSSPSAALGEIVDLLKGRPPVDWHEAAIAYLQLEAACEDLSNRSNPIVNIDQSEQTLRELLQLLRFDAHVAPPNASRARSPYKFDAGLFRRKVLDLFNTSPVTP</sequence>
<dbReference type="AlphaFoldDB" id="M5U3M2"/>
<dbReference type="InterPro" id="IPR051829">
    <property type="entry name" value="Multiheme_Cytochr_ET"/>
</dbReference>
<dbReference type="PATRIC" id="fig|1263870.3.peg.2860"/>
<organism evidence="4 5">
    <name type="scientific">Rhodopirellula sallentina SM41</name>
    <dbReference type="NCBI Taxonomy" id="1263870"/>
    <lineage>
        <taxon>Bacteria</taxon>
        <taxon>Pseudomonadati</taxon>
        <taxon>Planctomycetota</taxon>
        <taxon>Planctomycetia</taxon>
        <taxon>Pirellulales</taxon>
        <taxon>Pirellulaceae</taxon>
        <taxon>Rhodopirellula</taxon>
    </lineage>
</organism>
<evidence type="ECO:0000313" key="4">
    <source>
        <dbReference type="EMBL" id="EMI55859.1"/>
    </source>
</evidence>
<evidence type="ECO:0000256" key="1">
    <source>
        <dbReference type="ARBA" id="ARBA00022729"/>
    </source>
</evidence>
<name>M5U3M2_9BACT</name>
<dbReference type="RefSeq" id="WP_008678777.1">
    <property type="nucleotide sequence ID" value="NZ_ANOH01000189.1"/>
</dbReference>
<dbReference type="InterPro" id="IPR023155">
    <property type="entry name" value="Cyt_c-552/4"/>
</dbReference>
<keyword evidence="5" id="KW-1185">Reference proteome</keyword>
<dbReference type="SUPFAM" id="SSF48695">
    <property type="entry name" value="Multiheme cytochromes"/>
    <property type="match status" value="1"/>
</dbReference>
<dbReference type="PANTHER" id="PTHR35038">
    <property type="entry name" value="DISSIMILATORY SULFITE REDUCTASE SIRA"/>
    <property type="match status" value="1"/>
</dbReference>
<reference evidence="4 5" key="1">
    <citation type="journal article" date="2013" name="Mar. Genomics">
        <title>Expression of sulfatases in Rhodopirellula baltica and the diversity of sulfatases in the genus Rhodopirellula.</title>
        <authorList>
            <person name="Wegner C.E."/>
            <person name="Richter-Heitmann T."/>
            <person name="Klindworth A."/>
            <person name="Klockow C."/>
            <person name="Richter M."/>
            <person name="Achstetter T."/>
            <person name="Glockner F.O."/>
            <person name="Harder J."/>
        </authorList>
    </citation>
    <scope>NUCLEOTIDE SEQUENCE [LARGE SCALE GENOMIC DNA]</scope>
    <source>
        <strain evidence="4 5">SM41</strain>
    </source>
</reference>
<dbReference type="InterPro" id="IPR036280">
    <property type="entry name" value="Multihaem_cyt_sf"/>
</dbReference>
<accession>M5U3M2</accession>